<dbReference type="AlphaFoldDB" id="A0A1S1P9C5"/>
<dbReference type="Proteomes" id="UP000180215">
    <property type="component" value="Unassembled WGS sequence"/>
</dbReference>
<name>A0A1S1P9C5_METEX</name>
<comment type="caution">
    <text evidence="1">The sequence shown here is derived from an EMBL/GenBank/DDBJ whole genome shotgun (WGS) entry which is preliminary data.</text>
</comment>
<protein>
    <submittedName>
        <fullName evidence="1">Uncharacterized protein</fullName>
    </submittedName>
</protein>
<sequence length="330" mass="36861">MTDYLLEFDMFVGGQEADIDAASFFVLEPVRIGSESTEVLSFEWVGHDDEDEEPSVYSISLGLPDRPALRHAWEIPTFFKAILTLQQLRNRRPDARIYVVDFLDDQGLEILGDDMLCGLVAAQAKSGYDLKMSWKWLAEDVVGERPTEERAYSPFFAAIAKALDRRRPRVAAKPDPSLLPAEVRTHLEAATYFTLQACVDLRDDVELASIEDAEEDGYYAIHIGFADRPDRRMMLTISSLAAALDKLELLRAIKPDACLWLSCLEILTEIKHSNLARGVVLARGSVDPDDEGDVWSVCAGCIAEYEASDQPLYLDDNTSAVIDSIADRLH</sequence>
<dbReference type="EMBL" id="MNAO01000020">
    <property type="protein sequence ID" value="OHV17806.1"/>
    <property type="molecule type" value="Genomic_DNA"/>
</dbReference>
<evidence type="ECO:0000313" key="1">
    <source>
        <dbReference type="EMBL" id="OHV17806.1"/>
    </source>
</evidence>
<evidence type="ECO:0000313" key="2">
    <source>
        <dbReference type="Proteomes" id="UP000180215"/>
    </source>
</evidence>
<gene>
    <name evidence="1" type="ORF">BK022_03335</name>
</gene>
<reference evidence="1 2" key="1">
    <citation type="submission" date="2016-10" db="EMBL/GenBank/DDBJ databases">
        <title>Draft genome sequence of Methylobacterium extorquens CP3, a seed endophyte of Crotalaria pumila with plant growth-promoting and metal tolerance properties.</title>
        <authorList>
            <person name="Sanchez-Lopez A.S."/>
            <person name="Van Hamme J.D."/>
            <person name="Thijs S."/>
            <person name="Mcammond B.M."/>
            <person name="Stevens V."/>
            <person name="Gonzalez-Chavez M.D.C."/>
            <person name="Vangronsveld J."/>
        </authorList>
    </citation>
    <scope>NUCLEOTIDE SEQUENCE [LARGE SCALE GENOMIC DNA]</scope>
    <source>
        <strain evidence="1 2">CP3</strain>
    </source>
</reference>
<organism evidence="1 2">
    <name type="scientific">Methylorubrum extorquens</name>
    <name type="common">Methylobacterium dichloromethanicum</name>
    <name type="synonym">Methylobacterium extorquens</name>
    <dbReference type="NCBI Taxonomy" id="408"/>
    <lineage>
        <taxon>Bacteria</taxon>
        <taxon>Pseudomonadati</taxon>
        <taxon>Pseudomonadota</taxon>
        <taxon>Alphaproteobacteria</taxon>
        <taxon>Hyphomicrobiales</taxon>
        <taxon>Methylobacteriaceae</taxon>
        <taxon>Methylorubrum</taxon>
    </lineage>
</organism>
<accession>A0A1S1P9C5</accession>
<proteinExistence type="predicted"/>